<dbReference type="EMBL" id="KV745361">
    <property type="protein sequence ID" value="OCK75120.1"/>
    <property type="molecule type" value="Genomic_DNA"/>
</dbReference>
<protein>
    <submittedName>
        <fullName evidence="1">Uncharacterized protein</fullName>
    </submittedName>
</protein>
<dbReference type="Proteomes" id="UP000250266">
    <property type="component" value="Unassembled WGS sequence"/>
</dbReference>
<evidence type="ECO:0000313" key="1">
    <source>
        <dbReference type="EMBL" id="OCK75120.1"/>
    </source>
</evidence>
<reference evidence="1 2" key="1">
    <citation type="journal article" date="2016" name="Nat. Commun.">
        <title>Ectomycorrhizal ecology is imprinted in the genome of the dominant symbiotic fungus Cenococcum geophilum.</title>
        <authorList>
            <consortium name="DOE Joint Genome Institute"/>
            <person name="Peter M."/>
            <person name="Kohler A."/>
            <person name="Ohm R.A."/>
            <person name="Kuo A."/>
            <person name="Krutzmann J."/>
            <person name="Morin E."/>
            <person name="Arend M."/>
            <person name="Barry K.W."/>
            <person name="Binder M."/>
            <person name="Choi C."/>
            <person name="Clum A."/>
            <person name="Copeland A."/>
            <person name="Grisel N."/>
            <person name="Haridas S."/>
            <person name="Kipfer T."/>
            <person name="LaButti K."/>
            <person name="Lindquist E."/>
            <person name="Lipzen A."/>
            <person name="Maire R."/>
            <person name="Meier B."/>
            <person name="Mihaltcheva S."/>
            <person name="Molinier V."/>
            <person name="Murat C."/>
            <person name="Poggeler S."/>
            <person name="Quandt C.A."/>
            <person name="Sperisen C."/>
            <person name="Tritt A."/>
            <person name="Tisserant E."/>
            <person name="Crous P.W."/>
            <person name="Henrissat B."/>
            <person name="Nehls U."/>
            <person name="Egli S."/>
            <person name="Spatafora J.W."/>
            <person name="Grigoriev I.V."/>
            <person name="Martin F.M."/>
        </authorList>
    </citation>
    <scope>NUCLEOTIDE SEQUENCE [LARGE SCALE GENOMIC DNA]</scope>
    <source>
        <strain evidence="1 2">CBS 459.81</strain>
    </source>
</reference>
<organism evidence="1 2">
    <name type="scientific">Lepidopterella palustris CBS 459.81</name>
    <dbReference type="NCBI Taxonomy" id="1314670"/>
    <lineage>
        <taxon>Eukaryota</taxon>
        <taxon>Fungi</taxon>
        <taxon>Dikarya</taxon>
        <taxon>Ascomycota</taxon>
        <taxon>Pezizomycotina</taxon>
        <taxon>Dothideomycetes</taxon>
        <taxon>Pleosporomycetidae</taxon>
        <taxon>Mytilinidiales</taxon>
        <taxon>Argynnaceae</taxon>
        <taxon>Lepidopterella</taxon>
    </lineage>
</organism>
<proteinExistence type="predicted"/>
<evidence type="ECO:0000313" key="2">
    <source>
        <dbReference type="Proteomes" id="UP000250266"/>
    </source>
</evidence>
<accession>A0A8E2E0S5</accession>
<name>A0A8E2E0S5_9PEZI</name>
<sequence length="153" mass="17095">MASVPSTTHSEAHHLHRHYHLHHLPLPISLAFAPLSLSSPPASFSISLPTSSTSRCYFHPQLANPSSALHKPPPPITLYPLTHVTPPYPPIPSTRFTQLPLPRAQQHLPHSSILGKLEPVLLFHDPGLYQTPSKLVKEVDLFDRRFLGVLSWR</sequence>
<dbReference type="AlphaFoldDB" id="A0A8E2E0S5"/>
<gene>
    <name evidence="1" type="ORF">K432DRAFT_179719</name>
</gene>
<keyword evidence="2" id="KW-1185">Reference proteome</keyword>